<name>A0ABU5ERV7_9BACT</name>
<reference evidence="3" key="1">
    <citation type="journal article" date="2023" name="Mar. Drugs">
        <title>Gemmata algarum, a Novel Planctomycete Isolated from an Algal Mat, Displays Antimicrobial Activity.</title>
        <authorList>
            <person name="Kumar G."/>
            <person name="Kallscheuer N."/>
            <person name="Kashif M."/>
            <person name="Ahamad S."/>
            <person name="Jagadeeshwari U."/>
            <person name="Pannikurungottu S."/>
            <person name="Haufschild T."/>
            <person name="Kabuu M."/>
            <person name="Sasikala C."/>
            <person name="Jogler C."/>
            <person name="Ramana C."/>
        </authorList>
    </citation>
    <scope>NUCLEOTIDE SEQUENCE [LARGE SCALE GENOMIC DNA]</scope>
    <source>
        <strain evidence="3">JC673</strain>
    </source>
</reference>
<dbReference type="InterPro" id="IPR001492">
    <property type="entry name" value="Flagellin"/>
</dbReference>
<dbReference type="PANTHER" id="PTHR42792:SF1">
    <property type="entry name" value="FLAGELLAR HOOK-ASSOCIATED PROTEIN 3"/>
    <property type="match status" value="1"/>
</dbReference>
<protein>
    <submittedName>
        <fullName evidence="2">Flagellar hook-associated protein FlgL</fullName>
    </submittedName>
</protein>
<comment type="caution">
    <text evidence="2">The sequence shown here is derived from an EMBL/GenBank/DDBJ whole genome shotgun (WGS) entry which is preliminary data.</text>
</comment>
<dbReference type="InterPro" id="IPR013384">
    <property type="entry name" value="Flagell_FlgL"/>
</dbReference>
<keyword evidence="3" id="KW-1185">Reference proteome</keyword>
<dbReference type="SUPFAM" id="SSF64518">
    <property type="entry name" value="Phase 1 flagellin"/>
    <property type="match status" value="1"/>
</dbReference>
<keyword evidence="2" id="KW-0282">Flagellum</keyword>
<evidence type="ECO:0000313" key="2">
    <source>
        <dbReference type="EMBL" id="MDY3557870.1"/>
    </source>
</evidence>
<evidence type="ECO:0000313" key="3">
    <source>
        <dbReference type="Proteomes" id="UP001272242"/>
    </source>
</evidence>
<dbReference type="Proteomes" id="UP001272242">
    <property type="component" value="Unassembled WGS sequence"/>
</dbReference>
<gene>
    <name evidence="2" type="primary">flgL</name>
    <name evidence="2" type="ORF">R5W23_005521</name>
</gene>
<sequence>MNLRVTTLTQNSNAIANMRLRSADLDKYYAQITSGIQVSKASDDPSKYPALTEAKAASNRLDSYAKQVSESTAVLNSGLSAIQDVNDILVRAKNIALQANDSSTTPESREALASEVDSLLTRALTTANSQPDGKSVFSGTAIDTAPFRVATTDAQGRPASVVYDGATQRARVVTGRGTTVETRYVGSEVFQQPGADVFAGLIALRDNLRGTLPTGSTFTQAMNQRVADLTTARDSLGEAMGEQSSNLATLDTLSKVIGDSKLDFDGRIGDLAGTDYSAAIVKMQEAQTSLQAIYAITAKLADPGLLDFIGR</sequence>
<keyword evidence="2" id="KW-0969">Cilium</keyword>
<dbReference type="Pfam" id="PF00669">
    <property type="entry name" value="Flagellin_N"/>
    <property type="match status" value="1"/>
</dbReference>
<dbReference type="InterPro" id="IPR001029">
    <property type="entry name" value="Flagellin_N"/>
</dbReference>
<dbReference type="EMBL" id="JAXBLV010000003">
    <property type="protein sequence ID" value="MDY3557870.1"/>
    <property type="molecule type" value="Genomic_DNA"/>
</dbReference>
<dbReference type="NCBIfam" id="TIGR02550">
    <property type="entry name" value="flagell_flgL"/>
    <property type="match status" value="1"/>
</dbReference>
<accession>A0ABU5ERV7</accession>
<organism evidence="2 3">
    <name type="scientific">Gemmata algarum</name>
    <dbReference type="NCBI Taxonomy" id="2975278"/>
    <lineage>
        <taxon>Bacteria</taxon>
        <taxon>Pseudomonadati</taxon>
        <taxon>Planctomycetota</taxon>
        <taxon>Planctomycetia</taxon>
        <taxon>Gemmatales</taxon>
        <taxon>Gemmataceae</taxon>
        <taxon>Gemmata</taxon>
    </lineage>
</organism>
<proteinExistence type="predicted"/>
<dbReference type="PANTHER" id="PTHR42792">
    <property type="entry name" value="FLAGELLIN"/>
    <property type="match status" value="1"/>
</dbReference>
<feature type="domain" description="Flagellin N-terminal" evidence="1">
    <location>
        <begin position="6"/>
        <end position="140"/>
    </location>
</feature>
<evidence type="ECO:0000259" key="1">
    <source>
        <dbReference type="Pfam" id="PF00669"/>
    </source>
</evidence>
<dbReference type="Gene3D" id="1.20.1330.10">
    <property type="entry name" value="f41 fragment of flagellin, N-terminal domain"/>
    <property type="match status" value="1"/>
</dbReference>
<dbReference type="RefSeq" id="WP_261190282.1">
    <property type="nucleotide sequence ID" value="NZ_JAXBLV010000003.1"/>
</dbReference>
<keyword evidence="2" id="KW-0966">Cell projection</keyword>